<dbReference type="EMBL" id="OX459967">
    <property type="protein sequence ID" value="CAI9171901.1"/>
    <property type="molecule type" value="Genomic_DNA"/>
</dbReference>
<gene>
    <name evidence="2" type="ORF">MRATA1EN1_LOCUS20863</name>
</gene>
<accession>A0ABN8ZI85</accession>
<evidence type="ECO:0000256" key="1">
    <source>
        <dbReference type="SAM" id="MobiDB-lite"/>
    </source>
</evidence>
<evidence type="ECO:0000313" key="2">
    <source>
        <dbReference type="EMBL" id="CAI9171901.1"/>
    </source>
</evidence>
<protein>
    <recommendedName>
        <fullName evidence="4">Prolactin receptor</fullName>
    </recommendedName>
</protein>
<organism evidence="2 3">
    <name type="scientific">Rangifer tarandus platyrhynchus</name>
    <name type="common">Svalbard reindeer</name>
    <dbReference type="NCBI Taxonomy" id="3082113"/>
    <lineage>
        <taxon>Eukaryota</taxon>
        <taxon>Metazoa</taxon>
        <taxon>Chordata</taxon>
        <taxon>Craniata</taxon>
        <taxon>Vertebrata</taxon>
        <taxon>Euteleostomi</taxon>
        <taxon>Mammalia</taxon>
        <taxon>Eutheria</taxon>
        <taxon>Laurasiatheria</taxon>
        <taxon>Artiodactyla</taxon>
        <taxon>Ruminantia</taxon>
        <taxon>Pecora</taxon>
        <taxon>Cervidae</taxon>
        <taxon>Odocoileinae</taxon>
        <taxon>Rangifer</taxon>
    </lineage>
</organism>
<reference evidence="2" key="1">
    <citation type="submission" date="2023-04" db="EMBL/GenBank/DDBJ databases">
        <authorList>
            <consortium name="ELIXIR-Norway"/>
        </authorList>
    </citation>
    <scope>NUCLEOTIDE SEQUENCE [LARGE SCALE GENOMIC DNA]</scope>
</reference>
<dbReference type="Proteomes" id="UP001176941">
    <property type="component" value="Chromosome 31"/>
</dbReference>
<sequence>MSLSGNRVPLRSAGDNTQVTQGRILDACQQSRHVVSFNPPENGLPAWDKPKPCPDGEPEWKLVGMSEGCLHRKSHPERRGPLKHEQSPLIQATWTSSIFHLDHDDVSDQSVPSTQTFQTEEKKCKGNQMFVRPGMATVVTQCSAPPEPRAEPLGFESPKEAETPSQEHYLIVAS</sequence>
<keyword evidence="3" id="KW-1185">Reference proteome</keyword>
<proteinExistence type="predicted"/>
<feature type="region of interest" description="Disordered" evidence="1">
    <location>
        <begin position="142"/>
        <end position="174"/>
    </location>
</feature>
<evidence type="ECO:0008006" key="4">
    <source>
        <dbReference type="Google" id="ProtNLM"/>
    </source>
</evidence>
<evidence type="ECO:0000313" key="3">
    <source>
        <dbReference type="Proteomes" id="UP001176941"/>
    </source>
</evidence>
<name>A0ABN8ZI85_RANTA</name>